<dbReference type="KEGG" id="mpsy:CEK71_07410"/>
<evidence type="ECO:0000256" key="2">
    <source>
        <dbReference type="ARBA" id="ARBA00001966"/>
    </source>
</evidence>
<dbReference type="InterPro" id="IPR037148">
    <property type="entry name" value="NiFe-Hase_small_C_sf"/>
</dbReference>
<accession>A0A1Z4BXA6</accession>
<dbReference type="PIRSF" id="PIRSF000310">
    <property type="entry name" value="NiFe_hyd_ssu"/>
    <property type="match status" value="1"/>
</dbReference>
<evidence type="ECO:0000256" key="10">
    <source>
        <dbReference type="ARBA" id="ARBA00023002"/>
    </source>
</evidence>
<keyword evidence="12 15" id="KW-0411">Iron-sulfur</keyword>
<evidence type="ECO:0000256" key="6">
    <source>
        <dbReference type="ARBA" id="ARBA00012082"/>
    </source>
</evidence>
<dbReference type="GO" id="GO:0044569">
    <property type="term" value="C:[Ni-Fe] hydrogenase complex"/>
    <property type="evidence" value="ECO:0007669"/>
    <property type="project" value="TreeGrafter"/>
</dbReference>
<dbReference type="GO" id="GO:0009061">
    <property type="term" value="P:anaerobic respiration"/>
    <property type="evidence" value="ECO:0007669"/>
    <property type="project" value="TreeGrafter"/>
</dbReference>
<dbReference type="EMBL" id="CP022129">
    <property type="protein sequence ID" value="ASF45918.1"/>
    <property type="molecule type" value="Genomic_DNA"/>
</dbReference>
<feature type="binding site" evidence="15">
    <location>
        <position position="258"/>
    </location>
    <ligand>
        <name>[3Fe-4S] cluster</name>
        <dbReference type="ChEBI" id="CHEBI:21137"/>
    </ligand>
</feature>
<evidence type="ECO:0000259" key="16">
    <source>
        <dbReference type="Pfam" id="PF01058"/>
    </source>
</evidence>
<feature type="domain" description="Cytochrome-c3 hydrogenase C-terminal" evidence="17">
    <location>
        <begin position="193"/>
        <end position="270"/>
    </location>
</feature>
<evidence type="ECO:0000256" key="4">
    <source>
        <dbReference type="ARBA" id="ARBA00006605"/>
    </source>
</evidence>
<dbReference type="GO" id="GO:0033748">
    <property type="term" value="F:hydrogenase (acceptor) activity"/>
    <property type="evidence" value="ECO:0007669"/>
    <property type="project" value="UniProtKB-EC"/>
</dbReference>
<comment type="subcellular location">
    <subcellularLocation>
        <location evidence="3">Cell envelope</location>
    </subcellularLocation>
</comment>
<dbReference type="GO" id="GO:0046872">
    <property type="term" value="F:metal ion binding"/>
    <property type="evidence" value="ECO:0007669"/>
    <property type="project" value="UniProtKB-KW"/>
</dbReference>
<comment type="cofactor">
    <cofactor evidence="2">
        <name>[4Fe-4S] cluster</name>
        <dbReference type="ChEBI" id="CHEBI:49883"/>
    </cofactor>
</comment>
<dbReference type="Proteomes" id="UP000237423">
    <property type="component" value="Unassembled WGS sequence"/>
</dbReference>
<evidence type="ECO:0000256" key="3">
    <source>
        <dbReference type="ARBA" id="ARBA00004196"/>
    </source>
</evidence>
<evidence type="ECO:0000256" key="15">
    <source>
        <dbReference type="PIRSR" id="PIRSR000310-1"/>
    </source>
</evidence>
<protein>
    <recommendedName>
        <fullName evidence="6">hydrogenase (acceptor)</fullName>
        <ecNumber evidence="6">1.12.99.6</ecNumber>
    </recommendedName>
</protein>
<feature type="binding site" evidence="15">
    <location>
        <position position="113"/>
    </location>
    <ligand>
        <name>[4Fe-4S] cluster</name>
        <dbReference type="ChEBI" id="CHEBI:49883"/>
        <label>1</label>
    </ligand>
</feature>
<dbReference type="PRINTS" id="PR00614">
    <property type="entry name" value="NIHGNASESMLL"/>
</dbReference>
<dbReference type="EMBL" id="PGFZ01000001">
    <property type="protein sequence ID" value="POZ53544.1"/>
    <property type="molecule type" value="Genomic_DNA"/>
</dbReference>
<gene>
    <name evidence="19" type="ORF">AADEFJLK_00572</name>
    <name evidence="18" type="ORF">CEK71_07410</name>
</gene>
<feature type="binding site" evidence="15">
    <location>
        <position position="221"/>
    </location>
    <ligand>
        <name>[4Fe-4S] cluster</name>
        <dbReference type="ChEBI" id="CHEBI:49883"/>
        <label>2</label>
    </ligand>
</feature>
<feature type="binding site" evidence="15">
    <location>
        <position position="237"/>
    </location>
    <ligand>
        <name>[3Fe-4S] cluster</name>
        <dbReference type="ChEBI" id="CHEBI:21137"/>
    </ligand>
</feature>
<sequence>MTTLLWLQTGSCGGDTMSILCADSPSVEELVDEYGIQMLWQPSLSMEPTGRLETLIEAILAGQQTLDILCIEGSIITGPDGSGMYDPYRGRSKMSLVRELAEKAEYVVALGTCAAYGGVHSAPPNPTDCLGLQFDKKSPGGLLSVDWRSRKGLPVINISGCPAHPNAMTKTLAMLAMGLPVELDHINRPKVFFNTTVHQGCTRNEYHEYDVEDAAFGGKACMFFNLGCQGPVTMAICNTELWNGRSSKTRAGVPCFGCTSPDFPLDHDLFDTEKIGSIPVHLPMGVERANYMAYKSLAHEAAPERVLNKTMDP</sequence>
<evidence type="ECO:0000256" key="8">
    <source>
        <dbReference type="ARBA" id="ARBA00022723"/>
    </source>
</evidence>
<dbReference type="SUPFAM" id="SSF56770">
    <property type="entry name" value="HydA/Nqo6-like"/>
    <property type="match status" value="1"/>
</dbReference>
<dbReference type="GO" id="GO:0016020">
    <property type="term" value="C:membrane"/>
    <property type="evidence" value="ECO:0007669"/>
    <property type="project" value="TreeGrafter"/>
</dbReference>
<dbReference type="GO" id="GO:0009375">
    <property type="term" value="C:ferredoxin hydrogenase complex"/>
    <property type="evidence" value="ECO:0007669"/>
    <property type="project" value="InterPro"/>
</dbReference>
<dbReference type="PANTHER" id="PTHR30013:SF5">
    <property type="entry name" value="HYDROGENASE SMALL SUBUNIT"/>
    <property type="match status" value="1"/>
</dbReference>
<keyword evidence="20" id="KW-1185">Reference proteome</keyword>
<comment type="similarity">
    <text evidence="4">Belongs to the [NiFe]/[NiFeSe] hydrogenase small subunit family.</text>
</comment>
<feature type="binding site" evidence="15">
    <location>
        <position position="12"/>
    </location>
    <ligand>
        <name>[4Fe-4S] cluster</name>
        <dbReference type="ChEBI" id="CHEBI:49883"/>
        <label>1</label>
    </ligand>
</feature>
<comment type="cofactor">
    <cofactor evidence="1">
        <name>[3Fe-4S] cluster</name>
        <dbReference type="ChEBI" id="CHEBI:21137"/>
    </cofactor>
</comment>
<evidence type="ECO:0000256" key="5">
    <source>
        <dbReference type="ARBA" id="ARBA00011771"/>
    </source>
</evidence>
<keyword evidence="8 15" id="KW-0479">Metal-binding</keyword>
<dbReference type="GO" id="GO:0051538">
    <property type="term" value="F:3 iron, 4 sulfur cluster binding"/>
    <property type="evidence" value="ECO:0007669"/>
    <property type="project" value="UniProtKB-KW"/>
</dbReference>
<dbReference type="AlphaFoldDB" id="A0A1Z4BXA6"/>
<evidence type="ECO:0000256" key="7">
    <source>
        <dbReference type="ARBA" id="ARBA00022485"/>
    </source>
</evidence>
<evidence type="ECO:0000256" key="11">
    <source>
        <dbReference type="ARBA" id="ARBA00023004"/>
    </source>
</evidence>
<dbReference type="Gene3D" id="3.40.50.700">
    <property type="entry name" value="NADH:ubiquinone oxidoreductase-like, 20kDa subunit"/>
    <property type="match status" value="1"/>
</dbReference>
<name>A0A1Z4BXA6_9GAMM</name>
<comment type="catalytic activity">
    <reaction evidence="14">
        <text>H2 + A = AH2</text>
        <dbReference type="Rhea" id="RHEA:12116"/>
        <dbReference type="ChEBI" id="CHEBI:13193"/>
        <dbReference type="ChEBI" id="CHEBI:17499"/>
        <dbReference type="ChEBI" id="CHEBI:18276"/>
        <dbReference type="EC" id="1.12.99.6"/>
    </reaction>
</comment>
<dbReference type="GO" id="GO:0030313">
    <property type="term" value="C:cell envelope"/>
    <property type="evidence" value="ECO:0007669"/>
    <property type="project" value="UniProtKB-SubCell"/>
</dbReference>
<evidence type="ECO:0000313" key="18">
    <source>
        <dbReference type="EMBL" id="ASF45918.1"/>
    </source>
</evidence>
<evidence type="ECO:0000313" key="19">
    <source>
        <dbReference type="EMBL" id="POZ53544.1"/>
    </source>
</evidence>
<dbReference type="GO" id="GO:0009055">
    <property type="term" value="F:electron transfer activity"/>
    <property type="evidence" value="ECO:0007669"/>
    <property type="project" value="TreeGrafter"/>
</dbReference>
<feature type="domain" description="NADH:ubiquinone oxidoreductase-like 20kDa subunit" evidence="16">
    <location>
        <begin position="12"/>
        <end position="175"/>
    </location>
</feature>
<feature type="binding site" evidence="15">
    <location>
        <position position="201"/>
    </location>
    <ligand>
        <name>[4Fe-4S] cluster</name>
        <dbReference type="ChEBI" id="CHEBI:49883"/>
        <label>2</label>
    </ligand>
</feature>
<reference evidence="19 21" key="2">
    <citation type="submission" date="2017-11" db="EMBL/GenBank/DDBJ databases">
        <title>Draft Genome Sequence of Methylobacter psychrotolerans Sph1T, an Obligate Methanotroph from Low-Temperature Environments.</title>
        <authorList>
            <person name="Oshkin I.Y."/>
            <person name="Miroshnikov K."/>
            <person name="Belova S.E."/>
            <person name="Korzhenkov A."/>
            <person name="Toshchakov S.V."/>
            <person name="Dedysh S.N."/>
        </authorList>
    </citation>
    <scope>NUCLEOTIDE SEQUENCE [LARGE SCALE GENOMIC DNA]</scope>
    <source>
        <strain evidence="19 21">Sph1</strain>
    </source>
</reference>
<evidence type="ECO:0000256" key="9">
    <source>
        <dbReference type="ARBA" id="ARBA00022729"/>
    </source>
</evidence>
<comment type="subunit">
    <text evidence="5">Heterodimer of a large and a small subunit.</text>
</comment>
<keyword evidence="10" id="KW-0560">Oxidoreductase</keyword>
<feature type="binding site" evidence="15">
    <location>
        <position position="198"/>
    </location>
    <ligand>
        <name>[4Fe-4S] cluster</name>
        <dbReference type="ChEBI" id="CHEBI:49883"/>
        <label>2</label>
    </ligand>
</feature>
<dbReference type="RefSeq" id="WP_088618793.1">
    <property type="nucleotide sequence ID" value="NZ_CP022129.1"/>
</dbReference>
<evidence type="ECO:0000256" key="14">
    <source>
        <dbReference type="ARBA" id="ARBA00048757"/>
    </source>
</evidence>
<proteinExistence type="inferred from homology"/>
<dbReference type="Proteomes" id="UP000197019">
    <property type="component" value="Chromosome"/>
</dbReference>
<keyword evidence="7 15" id="KW-0004">4Fe-4S</keyword>
<dbReference type="Gene3D" id="4.10.480.10">
    <property type="entry name" value="Cytochrome-c3 hydrogenase, C-terminal domain"/>
    <property type="match status" value="1"/>
</dbReference>
<dbReference type="InterPro" id="IPR037024">
    <property type="entry name" value="NiFe_Hase_small_N_sf"/>
</dbReference>
<feature type="binding site" evidence="15">
    <location>
        <position position="228"/>
    </location>
    <ligand>
        <name>[4Fe-4S] cluster</name>
        <dbReference type="ChEBI" id="CHEBI:49883"/>
        <label>2</label>
    </ligand>
</feature>
<evidence type="ECO:0000313" key="20">
    <source>
        <dbReference type="Proteomes" id="UP000197019"/>
    </source>
</evidence>
<feature type="binding site" evidence="15">
    <location>
        <position position="161"/>
    </location>
    <ligand>
        <name>[4Fe-4S] cluster</name>
        <dbReference type="ChEBI" id="CHEBI:49883"/>
        <label>1</label>
    </ligand>
</feature>
<dbReference type="OrthoDB" id="9766729at2"/>
<dbReference type="EC" id="1.12.99.6" evidence="6"/>
<evidence type="ECO:0000256" key="1">
    <source>
        <dbReference type="ARBA" id="ARBA00001927"/>
    </source>
</evidence>
<dbReference type="InterPro" id="IPR027394">
    <property type="entry name" value="Cytochrome-c3_hydrogenase_C"/>
</dbReference>
<keyword evidence="9" id="KW-0732">Signal</keyword>
<keyword evidence="11 15" id="KW-0408">Iron</keyword>
<dbReference type="GO" id="GO:0051539">
    <property type="term" value="F:4 iron, 4 sulfur cluster binding"/>
    <property type="evidence" value="ECO:0007669"/>
    <property type="project" value="UniProtKB-KW"/>
</dbReference>
<keyword evidence="13 15" id="KW-0003">3Fe-4S</keyword>
<dbReference type="InterPro" id="IPR006137">
    <property type="entry name" value="NADH_UbQ_OxRdtase-like_20kDa"/>
</dbReference>
<evidence type="ECO:0000313" key="21">
    <source>
        <dbReference type="Proteomes" id="UP000237423"/>
    </source>
</evidence>
<evidence type="ECO:0000256" key="12">
    <source>
        <dbReference type="ARBA" id="ARBA00023014"/>
    </source>
</evidence>
<organism evidence="18 20">
    <name type="scientific">Methylovulum psychrotolerans</name>
    <dbReference type="NCBI Taxonomy" id="1704499"/>
    <lineage>
        <taxon>Bacteria</taxon>
        <taxon>Pseudomonadati</taxon>
        <taxon>Pseudomonadota</taxon>
        <taxon>Gammaproteobacteria</taxon>
        <taxon>Methylococcales</taxon>
        <taxon>Methylococcaceae</taxon>
        <taxon>Methylovulum</taxon>
    </lineage>
</organism>
<dbReference type="PANTHER" id="PTHR30013">
    <property type="entry name" value="NIFE / NIFESE HYDROGENASE SMALL SUBUNIT FAMILY MEMBER"/>
    <property type="match status" value="1"/>
</dbReference>
<evidence type="ECO:0000256" key="13">
    <source>
        <dbReference type="ARBA" id="ARBA00023291"/>
    </source>
</evidence>
<reference evidence="18 20" key="1">
    <citation type="submission" date="2017-06" db="EMBL/GenBank/DDBJ databases">
        <title>Genome Sequencing of the methanotroph Methylovulum psychrotolerants str. HV10-M2 isolated from a high-altitude environment.</title>
        <authorList>
            <person name="Mateos-Rivera A."/>
        </authorList>
    </citation>
    <scope>NUCLEOTIDE SEQUENCE [LARGE SCALE GENOMIC DNA]</scope>
    <source>
        <strain evidence="18 20">HV10_M2</strain>
    </source>
</reference>
<dbReference type="InterPro" id="IPR001821">
    <property type="entry name" value="NiFe_hydrogenase_ssu"/>
</dbReference>
<keyword evidence="18" id="KW-0830">Ubiquinone</keyword>
<evidence type="ECO:0000259" key="17">
    <source>
        <dbReference type="Pfam" id="PF14720"/>
    </source>
</evidence>
<dbReference type="Pfam" id="PF14720">
    <property type="entry name" value="NiFe_hyd_SSU_C"/>
    <property type="match status" value="1"/>
</dbReference>
<dbReference type="GO" id="GO:0008901">
    <property type="term" value="F:ferredoxin hydrogenase activity"/>
    <property type="evidence" value="ECO:0007669"/>
    <property type="project" value="InterPro"/>
</dbReference>
<dbReference type="Pfam" id="PF01058">
    <property type="entry name" value="Oxidored_q6"/>
    <property type="match status" value="1"/>
</dbReference>
<feature type="binding site" evidence="15">
    <location>
        <position position="255"/>
    </location>
    <ligand>
        <name>[3Fe-4S] cluster</name>
        <dbReference type="ChEBI" id="CHEBI:21137"/>
    </ligand>
</feature>